<evidence type="ECO:0000313" key="4">
    <source>
        <dbReference type="EMBL" id="XFO69406.1"/>
    </source>
</evidence>
<keyword evidence="2 4" id="KW-0413">Isomerase</keyword>
<evidence type="ECO:0000256" key="2">
    <source>
        <dbReference type="ARBA" id="ARBA00023235"/>
    </source>
</evidence>
<dbReference type="Pfam" id="PF06368">
    <property type="entry name" value="Met_asp_mut_E"/>
    <property type="match status" value="1"/>
</dbReference>
<dbReference type="EC" id="5.4.99.1" evidence="4"/>
<dbReference type="InterPro" id="IPR014714">
    <property type="entry name" value="Glu_mut_E_C_dom_sf"/>
</dbReference>
<gene>
    <name evidence="4" type="primary">glmE_2</name>
    <name evidence="4" type="ORF">SPSIL_056400</name>
</gene>
<name>A0ABZ3IV61_9FIRM</name>
<dbReference type="RefSeq" id="WP_094607822.1">
    <property type="nucleotide sequence ID" value="NZ_CP155573.1"/>
</dbReference>
<dbReference type="Gene3D" id="3.20.20.240">
    <property type="entry name" value="Methylmalonyl-CoA mutase"/>
    <property type="match status" value="1"/>
</dbReference>
<reference evidence="4" key="1">
    <citation type="submission" date="2024-05" db="EMBL/GenBank/DDBJ databases">
        <title>Isolation and characterization of Sporomusa carbonis sp. nov., a carboxydotrophic hydrogenogen in the genus of Sporomusa isolated from a charcoal burning pile.</title>
        <authorList>
            <person name="Boeer T."/>
            <person name="Rosenbaum F."/>
            <person name="Eysell L."/>
            <person name="Mueller V."/>
            <person name="Daniel R."/>
            <person name="Poehlein A."/>
        </authorList>
    </citation>
    <scope>NUCLEOTIDE SEQUENCE [LARGE SCALE GENOMIC DNA]</scope>
    <source>
        <strain evidence="4">DSM 10669</strain>
    </source>
</reference>
<accession>A0ABZ3IV61</accession>
<evidence type="ECO:0000256" key="3">
    <source>
        <dbReference type="ARBA" id="ARBA00023285"/>
    </source>
</evidence>
<evidence type="ECO:0000313" key="5">
    <source>
        <dbReference type="Proteomes" id="UP000216752"/>
    </source>
</evidence>
<dbReference type="InterPro" id="IPR006396">
    <property type="entry name" value="Glu_mut_E"/>
</dbReference>
<dbReference type="SUPFAM" id="SSF51703">
    <property type="entry name" value="Cobalamin (vitamin B12)-dependent enzymes"/>
    <property type="match status" value="1"/>
</dbReference>
<dbReference type="GO" id="GO:0050097">
    <property type="term" value="F:methylaspartate mutase activity"/>
    <property type="evidence" value="ECO:0007669"/>
    <property type="project" value="UniProtKB-EC"/>
</dbReference>
<keyword evidence="5" id="KW-1185">Reference proteome</keyword>
<keyword evidence="3" id="KW-0170">Cobalt</keyword>
<dbReference type="Proteomes" id="UP000216752">
    <property type="component" value="Chromosome"/>
</dbReference>
<dbReference type="EMBL" id="CP155573">
    <property type="protein sequence ID" value="XFO69406.1"/>
    <property type="molecule type" value="Genomic_DNA"/>
</dbReference>
<evidence type="ECO:0000256" key="1">
    <source>
        <dbReference type="ARBA" id="ARBA00022628"/>
    </source>
</evidence>
<keyword evidence="1" id="KW-0846">Cobalamin</keyword>
<organism evidence="4 5">
    <name type="scientific">Sporomusa silvacetica DSM 10669</name>
    <dbReference type="NCBI Taxonomy" id="1123289"/>
    <lineage>
        <taxon>Bacteria</taxon>
        <taxon>Bacillati</taxon>
        <taxon>Bacillota</taxon>
        <taxon>Negativicutes</taxon>
        <taxon>Selenomonadales</taxon>
        <taxon>Sporomusaceae</taxon>
        <taxon>Sporomusa</taxon>
    </lineage>
</organism>
<proteinExistence type="predicted"/>
<sequence length="483" mass="54127">MAIKIKNKRLTDEEFFKIRKEEVLPMWTTGKGVENLSECIEIAKELSQGKNFALKLKEAKEKGTHLLIPQFGRALTEYTIEGLEYVEANSDLASSGAWLIYSDSYTRKLDFKSAQAGIERSKKEGMSMLNGWPIVNFGVEEARRIMKATKVPLSFNSTDEDGRLAAEIALAAGWNSCFVRSLQEVIAHCKNIPLEEEIRLNQYEARLAGIYTENGVPICPWNPSNLSGYDSAGYRCFVNVSESLLAAEQGVKYQFLELGQNMNLIQDIAMIRVTEKLSNEYCKRFGYNVEFFTGGFPFLGAWPPRAEEANAMIAWNAIISIMCGATGVILKCQDEAFATPTKESMAMSVRIARHLITLMGTQKIPDNEALRLEEAMIEAEVRALMEKCLEAGDGDMAVGMCRGVEAGWVDTMLTPWKYNKGNVTVMRDAEGAVRYFNTGDIPMPPEVKEYHKAKLAERAKKEGRELNFDMVVQDLQFASRIAK</sequence>
<dbReference type="InterPro" id="IPR016176">
    <property type="entry name" value="Cbl-dep_enz_cat"/>
</dbReference>
<protein>
    <submittedName>
        <fullName evidence="4">Glutamate mutase epsilon subunit</fullName>
        <ecNumber evidence="4">5.4.99.1</ecNumber>
    </submittedName>
</protein>
<dbReference type="Gene3D" id="3.90.970.10">
    <property type="match status" value="1"/>
</dbReference>